<dbReference type="PROSITE" id="PS51257">
    <property type="entry name" value="PROKAR_LIPOPROTEIN"/>
    <property type="match status" value="1"/>
</dbReference>
<sequence>MLRPLAADLLAVPMPTVAAVTGHASTGGCLLALCNDYRIMRGDREVLYMSEIDIGLPLPPNFMAVLEEV</sequence>
<dbReference type="PANTHER" id="PTHR11941">
    <property type="entry name" value="ENOYL-COA HYDRATASE-RELATED"/>
    <property type="match status" value="1"/>
</dbReference>
<dbReference type="AlphaFoldDB" id="A0A811MU42"/>
<dbReference type="OrthoDB" id="410701at2759"/>
<dbReference type="EMBL" id="CAJGYO010000002">
    <property type="protein sequence ID" value="CAD6211345.1"/>
    <property type="molecule type" value="Genomic_DNA"/>
</dbReference>
<keyword evidence="2" id="KW-1185">Reference proteome</keyword>
<dbReference type="GO" id="GO:0004165">
    <property type="term" value="F:delta(3)-delta(2)-enoyl-CoA isomerase activity"/>
    <property type="evidence" value="ECO:0007669"/>
    <property type="project" value="TreeGrafter"/>
</dbReference>
<proteinExistence type="predicted"/>
<reference evidence="1" key="1">
    <citation type="submission" date="2020-10" db="EMBL/GenBank/DDBJ databases">
        <authorList>
            <person name="Han B."/>
            <person name="Lu T."/>
            <person name="Zhao Q."/>
            <person name="Huang X."/>
            <person name="Zhao Y."/>
        </authorList>
    </citation>
    <scope>NUCLEOTIDE SEQUENCE</scope>
</reference>
<dbReference type="InterPro" id="IPR029045">
    <property type="entry name" value="ClpP/crotonase-like_dom_sf"/>
</dbReference>
<evidence type="ECO:0000313" key="2">
    <source>
        <dbReference type="Proteomes" id="UP000604825"/>
    </source>
</evidence>
<gene>
    <name evidence="1" type="ORF">NCGR_LOCUS7324</name>
</gene>
<organism evidence="1 2">
    <name type="scientific">Miscanthus lutarioriparius</name>
    <dbReference type="NCBI Taxonomy" id="422564"/>
    <lineage>
        <taxon>Eukaryota</taxon>
        <taxon>Viridiplantae</taxon>
        <taxon>Streptophyta</taxon>
        <taxon>Embryophyta</taxon>
        <taxon>Tracheophyta</taxon>
        <taxon>Spermatophyta</taxon>
        <taxon>Magnoliopsida</taxon>
        <taxon>Liliopsida</taxon>
        <taxon>Poales</taxon>
        <taxon>Poaceae</taxon>
        <taxon>PACMAD clade</taxon>
        <taxon>Panicoideae</taxon>
        <taxon>Andropogonodae</taxon>
        <taxon>Andropogoneae</taxon>
        <taxon>Saccharinae</taxon>
        <taxon>Miscanthus</taxon>
    </lineage>
</organism>
<comment type="caution">
    <text evidence="1">The sequence shown here is derived from an EMBL/GenBank/DDBJ whole genome shotgun (WGS) entry which is preliminary data.</text>
</comment>
<dbReference type="Proteomes" id="UP000604825">
    <property type="component" value="Unassembled WGS sequence"/>
</dbReference>
<dbReference type="SUPFAM" id="SSF52096">
    <property type="entry name" value="ClpP/crotonase"/>
    <property type="match status" value="1"/>
</dbReference>
<dbReference type="GO" id="GO:0005777">
    <property type="term" value="C:peroxisome"/>
    <property type="evidence" value="ECO:0007669"/>
    <property type="project" value="TreeGrafter"/>
</dbReference>
<dbReference type="InterPro" id="IPR001753">
    <property type="entry name" value="Enoyl-CoA_hydra/iso"/>
</dbReference>
<dbReference type="Gene3D" id="3.90.226.10">
    <property type="entry name" value="2-enoyl-CoA Hydratase, Chain A, domain 1"/>
    <property type="match status" value="1"/>
</dbReference>
<protein>
    <submittedName>
        <fullName evidence="1">Uncharacterized protein</fullName>
    </submittedName>
</protein>
<dbReference type="PANTHER" id="PTHR11941:SF75">
    <property type="entry name" value="ENOYL-COA HYDRATASE_ISOMERASE FAMILY PROTEIN"/>
    <property type="match status" value="1"/>
</dbReference>
<dbReference type="GO" id="GO:0006635">
    <property type="term" value="P:fatty acid beta-oxidation"/>
    <property type="evidence" value="ECO:0007669"/>
    <property type="project" value="TreeGrafter"/>
</dbReference>
<name>A0A811MU42_9POAL</name>
<accession>A0A811MU42</accession>
<dbReference type="Pfam" id="PF00378">
    <property type="entry name" value="ECH_1"/>
    <property type="match status" value="1"/>
</dbReference>
<evidence type="ECO:0000313" key="1">
    <source>
        <dbReference type="EMBL" id="CAD6211345.1"/>
    </source>
</evidence>